<evidence type="ECO:0000256" key="2">
    <source>
        <dbReference type="ARBA" id="ARBA00022670"/>
    </source>
</evidence>
<keyword evidence="3" id="KW-0378">Hydrolase</keyword>
<dbReference type="GO" id="GO:0008237">
    <property type="term" value="F:metallopeptidase activity"/>
    <property type="evidence" value="ECO:0007669"/>
    <property type="project" value="UniProtKB-KW"/>
</dbReference>
<protein>
    <submittedName>
        <fullName evidence="5">Tyrosine/phenylalanine carboxypeptidase domain-containing protein</fullName>
    </submittedName>
</protein>
<dbReference type="InterPro" id="IPR012548">
    <property type="entry name" value="MATCAP"/>
</dbReference>
<organism evidence="5">
    <name type="scientific">Candidatus Nanosynbacter sp. TM7-074</name>
    <dbReference type="NCBI Taxonomy" id="3158573"/>
    <lineage>
        <taxon>Bacteria</taxon>
        <taxon>Candidatus Saccharimonadota</taxon>
        <taxon>Candidatus Saccharimonadia</taxon>
        <taxon>Candidatus Nanosynbacterales</taxon>
        <taxon>Candidatus Nanosynbacteraceae</taxon>
        <taxon>Candidatus Nanosynbacter</taxon>
    </lineage>
</organism>
<reference evidence="5" key="1">
    <citation type="submission" date="2024-06" db="EMBL/GenBank/DDBJ databases">
        <authorList>
            <person name="Atkinson C."/>
            <person name="McLean J."/>
            <person name="Gallagher L."/>
            <person name="Bor B."/>
            <person name="Mougous J."/>
        </authorList>
    </citation>
    <scope>NUCLEOTIDE SEQUENCE</scope>
    <source>
        <strain evidence="5">TM7-074</strain>
    </source>
</reference>
<sequence length="133" mass="14643">MFTDIIEEEFNGLNDSEGYAGAAEGWTVSVGKATSVNVKSSEKRIVIPDNGMMRSRKKVENLVVHEIGVHMLRSIAVGETDMLPLISGLSDYYDTEEGLGVVMEQALSGKFAERGVDHYITAGLAHYDEKDFR</sequence>
<keyword evidence="2" id="KW-0645">Protease</keyword>
<dbReference type="RefSeq" id="WP_369000693.1">
    <property type="nucleotide sequence ID" value="NZ_CP158487.1"/>
</dbReference>
<proteinExistence type="predicted"/>
<evidence type="ECO:0000256" key="3">
    <source>
        <dbReference type="ARBA" id="ARBA00022801"/>
    </source>
</evidence>
<evidence type="ECO:0000256" key="4">
    <source>
        <dbReference type="ARBA" id="ARBA00023049"/>
    </source>
</evidence>
<name>A0AB39J7Y1_9BACT</name>
<keyword evidence="4" id="KW-0482">Metalloprotease</keyword>
<evidence type="ECO:0000256" key="1">
    <source>
        <dbReference type="ARBA" id="ARBA00001947"/>
    </source>
</evidence>
<comment type="cofactor">
    <cofactor evidence="1">
        <name>Zn(2+)</name>
        <dbReference type="ChEBI" id="CHEBI:29105"/>
    </cofactor>
</comment>
<dbReference type="AlphaFoldDB" id="A0AB39J7Y1"/>
<dbReference type="GO" id="GO:0004180">
    <property type="term" value="F:carboxypeptidase activity"/>
    <property type="evidence" value="ECO:0007669"/>
    <property type="project" value="UniProtKB-KW"/>
</dbReference>
<dbReference type="EMBL" id="CP158487">
    <property type="protein sequence ID" value="XDN89694.1"/>
    <property type="molecule type" value="Genomic_DNA"/>
</dbReference>
<gene>
    <name evidence="5" type="ORF">TM074_03250</name>
</gene>
<accession>A0AB39J7Y1</accession>
<dbReference type="GO" id="GO:0006508">
    <property type="term" value="P:proteolysis"/>
    <property type="evidence" value="ECO:0007669"/>
    <property type="project" value="UniProtKB-KW"/>
</dbReference>
<evidence type="ECO:0000313" key="5">
    <source>
        <dbReference type="EMBL" id="XDN89694.1"/>
    </source>
</evidence>
<keyword evidence="5" id="KW-0121">Carboxypeptidase</keyword>
<dbReference type="Pfam" id="PF08014">
    <property type="entry name" value="MATCAP"/>
    <property type="match status" value="1"/>
</dbReference>